<keyword evidence="4" id="KW-1185">Reference proteome</keyword>
<accession>A0A8J7H0V9</accession>
<comment type="caution">
    <text evidence="3">The sequence shown here is derived from an EMBL/GenBank/DDBJ whole genome shotgun (WGS) entry which is preliminary data.</text>
</comment>
<feature type="domain" description="Transcobalamin-like C-terminal" evidence="2">
    <location>
        <begin position="63"/>
        <end position="130"/>
    </location>
</feature>
<evidence type="ECO:0000259" key="2">
    <source>
        <dbReference type="Pfam" id="PF14478"/>
    </source>
</evidence>
<dbReference type="Proteomes" id="UP000623269">
    <property type="component" value="Unassembled WGS sequence"/>
</dbReference>
<protein>
    <submittedName>
        <fullName evidence="3">DUF4430 domain-containing protein</fullName>
    </submittedName>
</protein>
<dbReference type="AlphaFoldDB" id="A0A8J7H0V9"/>
<organism evidence="3 4">
    <name type="scientific">Mobilitalea sibirica</name>
    <dbReference type="NCBI Taxonomy" id="1462919"/>
    <lineage>
        <taxon>Bacteria</taxon>
        <taxon>Bacillati</taxon>
        <taxon>Bacillota</taxon>
        <taxon>Clostridia</taxon>
        <taxon>Lachnospirales</taxon>
        <taxon>Lachnospiraceae</taxon>
        <taxon>Mobilitalea</taxon>
    </lineage>
</organism>
<dbReference type="Gene3D" id="2.170.130.30">
    <property type="match status" value="1"/>
</dbReference>
<sequence>MRKESNFKKTLIATLLMLAVVAVMVVVYYVNRPETVKGAKEITIEVAIPEEKTKEYTLHTDAEFLRQALDEEKLIGGKESEYGFYITEVDGRTADDAKQEWWLITKGGEDVFTGVDEIAIQDGDKYELTLTVGY</sequence>
<dbReference type="InterPro" id="IPR027954">
    <property type="entry name" value="Transcobalamin-like_C"/>
</dbReference>
<name>A0A8J7H0V9_9FIRM</name>
<feature type="transmembrane region" description="Helical" evidence="1">
    <location>
        <begin position="12"/>
        <end position="30"/>
    </location>
</feature>
<dbReference type="EMBL" id="JAEAGR010000001">
    <property type="protein sequence ID" value="MBH1939555.1"/>
    <property type="molecule type" value="Genomic_DNA"/>
</dbReference>
<dbReference type="Pfam" id="PF14478">
    <property type="entry name" value="DUF4430"/>
    <property type="match status" value="1"/>
</dbReference>
<proteinExistence type="predicted"/>
<evidence type="ECO:0000313" key="3">
    <source>
        <dbReference type="EMBL" id="MBH1939555.1"/>
    </source>
</evidence>
<gene>
    <name evidence="3" type="ORF">I5677_01450</name>
</gene>
<evidence type="ECO:0000256" key="1">
    <source>
        <dbReference type="SAM" id="Phobius"/>
    </source>
</evidence>
<keyword evidence="1" id="KW-0472">Membrane</keyword>
<keyword evidence="1" id="KW-1133">Transmembrane helix</keyword>
<keyword evidence="1" id="KW-0812">Transmembrane</keyword>
<evidence type="ECO:0000313" key="4">
    <source>
        <dbReference type="Proteomes" id="UP000623269"/>
    </source>
</evidence>
<dbReference type="RefSeq" id="WP_197659770.1">
    <property type="nucleotide sequence ID" value="NZ_JAEAGR010000001.1"/>
</dbReference>
<reference evidence="3" key="1">
    <citation type="submission" date="2020-12" db="EMBL/GenBank/DDBJ databases">
        <title>M. sibirica DSM 26468T genome.</title>
        <authorList>
            <person name="Thieme N."/>
            <person name="Rettenmaier R."/>
            <person name="Zverlov V."/>
            <person name="Liebl W."/>
        </authorList>
    </citation>
    <scope>NUCLEOTIDE SEQUENCE</scope>
    <source>
        <strain evidence="3">DSM 26468</strain>
    </source>
</reference>